<name>A0A2I1IPQ0_9ACTO</name>
<dbReference type="InterPro" id="IPR004839">
    <property type="entry name" value="Aminotransferase_I/II_large"/>
</dbReference>
<dbReference type="STRING" id="33007.HMPREF3198_00701"/>
<accession>A0A2I1IPQ0</accession>
<dbReference type="FunFam" id="3.40.640.10:FF:000053">
    <property type="entry name" value="Aminotransferase, class I"/>
    <property type="match status" value="1"/>
</dbReference>
<dbReference type="PANTHER" id="PTHR42790">
    <property type="entry name" value="AMINOTRANSFERASE"/>
    <property type="match status" value="1"/>
</dbReference>
<keyword evidence="5 8" id="KW-0808">Transferase</keyword>
<keyword evidence="6" id="KW-0663">Pyridoxal phosphate</keyword>
<proteinExistence type="inferred from homology"/>
<dbReference type="Proteomes" id="UP000235122">
    <property type="component" value="Unassembled WGS sequence"/>
</dbReference>
<dbReference type="AlphaFoldDB" id="A0A2I1IPQ0"/>
<evidence type="ECO:0000256" key="3">
    <source>
        <dbReference type="ARBA" id="ARBA00011738"/>
    </source>
</evidence>
<dbReference type="InterPro" id="IPR050859">
    <property type="entry name" value="Class-I_PLP-dep_aminotransf"/>
</dbReference>
<feature type="domain" description="Aminotransferase class I/classII large" evidence="7">
    <location>
        <begin position="57"/>
        <end position="403"/>
    </location>
</feature>
<comment type="cofactor">
    <cofactor evidence="1">
        <name>pyridoxal 5'-phosphate</name>
        <dbReference type="ChEBI" id="CHEBI:597326"/>
    </cofactor>
</comment>
<dbReference type="InterPro" id="IPR015421">
    <property type="entry name" value="PyrdxlP-dep_Trfase_major"/>
</dbReference>
<evidence type="ECO:0000256" key="1">
    <source>
        <dbReference type="ARBA" id="ARBA00001933"/>
    </source>
</evidence>
<dbReference type="SUPFAM" id="SSF53383">
    <property type="entry name" value="PLP-dependent transferases"/>
    <property type="match status" value="1"/>
</dbReference>
<comment type="subunit">
    <text evidence="3">Homodimer.</text>
</comment>
<evidence type="ECO:0000259" key="7">
    <source>
        <dbReference type="Pfam" id="PF00155"/>
    </source>
</evidence>
<evidence type="ECO:0000256" key="6">
    <source>
        <dbReference type="ARBA" id="ARBA00022898"/>
    </source>
</evidence>
<protein>
    <submittedName>
        <fullName evidence="8">PLP-dependent aminotransferase family protein</fullName>
    </submittedName>
</protein>
<dbReference type="GO" id="GO:1901605">
    <property type="term" value="P:alpha-amino acid metabolic process"/>
    <property type="evidence" value="ECO:0007669"/>
    <property type="project" value="TreeGrafter"/>
</dbReference>
<evidence type="ECO:0000313" key="9">
    <source>
        <dbReference type="Proteomes" id="UP000235122"/>
    </source>
</evidence>
<dbReference type="Gene3D" id="3.90.1150.10">
    <property type="entry name" value="Aspartate Aminotransferase, domain 1"/>
    <property type="match status" value="1"/>
</dbReference>
<dbReference type="InterPro" id="IPR015422">
    <property type="entry name" value="PyrdxlP-dep_Trfase_small"/>
</dbReference>
<keyword evidence="9" id="KW-1185">Reference proteome</keyword>
<evidence type="ECO:0000256" key="2">
    <source>
        <dbReference type="ARBA" id="ARBA00007441"/>
    </source>
</evidence>
<dbReference type="Gene3D" id="3.40.640.10">
    <property type="entry name" value="Type I PLP-dependent aspartate aminotransferase-like (Major domain)"/>
    <property type="match status" value="1"/>
</dbReference>
<organism evidence="8 9">
    <name type="scientific">Winkia neuii</name>
    <dbReference type="NCBI Taxonomy" id="33007"/>
    <lineage>
        <taxon>Bacteria</taxon>
        <taxon>Bacillati</taxon>
        <taxon>Actinomycetota</taxon>
        <taxon>Actinomycetes</taxon>
        <taxon>Actinomycetales</taxon>
        <taxon>Actinomycetaceae</taxon>
        <taxon>Winkia</taxon>
    </lineage>
</organism>
<dbReference type="RefSeq" id="WP_024330825.1">
    <property type="nucleotide sequence ID" value="NZ_JASOXK010000001.1"/>
</dbReference>
<evidence type="ECO:0000256" key="5">
    <source>
        <dbReference type="ARBA" id="ARBA00022679"/>
    </source>
</evidence>
<dbReference type="GO" id="GO:0030170">
    <property type="term" value="F:pyridoxal phosphate binding"/>
    <property type="evidence" value="ECO:0007669"/>
    <property type="project" value="InterPro"/>
</dbReference>
<comment type="caution">
    <text evidence="8">The sequence shown here is derived from an EMBL/GenBank/DDBJ whole genome shotgun (WGS) entry which is preliminary data.</text>
</comment>
<dbReference type="CDD" id="cd00609">
    <property type="entry name" value="AAT_like"/>
    <property type="match status" value="1"/>
</dbReference>
<sequence>MTTKKTRDSRPSNLDQWDDIYSQKARNLRQSEIRALFSVVSRPEVVSLAGGMPNIKDLPLDRLAESAKQLIVRHGAQAMQYGSGQGFPELREQISQLMTYDGYAPNPDNIVITTGSQQALDYVTQIFIDPGDMIVAESPSYVGALGVFEAYRAQVTHVPLDDKGVIPQALDETLSALEKAGTPAKMFYTVPNYHNPAGVTLTAERRPKIVEICRRHHVLILEDNPYGLLGFHSDPLPSLQSYDPNSVVYLGSFSKMFAPGFRIGWAAAPPAIRQKLVLASESAVLSPSMVGQMAISAYLRDYDWYSQVKIFRAMYEERAGAMLSALEEYLPYCEWTKPEGGFYTWLTVPEGIDTKEMLPRAVTELVAYTPGTAFFADGNGRRNIRLSYCYPEPDQIREGVRRLSVVMDRELELLNIFGGNKAKEN</sequence>
<keyword evidence="4 8" id="KW-0032">Aminotransferase</keyword>
<dbReference type="InterPro" id="IPR015424">
    <property type="entry name" value="PyrdxlP-dep_Trfase"/>
</dbReference>
<gene>
    <name evidence="8" type="ORF">CYJ19_00410</name>
</gene>
<dbReference type="GeneID" id="35866072"/>
<comment type="similarity">
    <text evidence="2">Belongs to the class-I pyridoxal-phosphate-dependent aminotransferase family.</text>
</comment>
<evidence type="ECO:0000256" key="4">
    <source>
        <dbReference type="ARBA" id="ARBA00022576"/>
    </source>
</evidence>
<dbReference type="Pfam" id="PF00155">
    <property type="entry name" value="Aminotran_1_2"/>
    <property type="match status" value="1"/>
</dbReference>
<dbReference type="GO" id="GO:0008483">
    <property type="term" value="F:transaminase activity"/>
    <property type="evidence" value="ECO:0007669"/>
    <property type="project" value="UniProtKB-KW"/>
</dbReference>
<evidence type="ECO:0000313" key="8">
    <source>
        <dbReference type="EMBL" id="PKY73091.1"/>
    </source>
</evidence>
<dbReference type="EMBL" id="PKKO01000001">
    <property type="protein sequence ID" value="PKY73091.1"/>
    <property type="molecule type" value="Genomic_DNA"/>
</dbReference>
<dbReference type="PANTHER" id="PTHR42790:SF19">
    <property type="entry name" value="KYNURENINE_ALPHA-AMINOADIPATE AMINOTRANSFERASE, MITOCHONDRIAL"/>
    <property type="match status" value="1"/>
</dbReference>
<reference evidence="8 9" key="1">
    <citation type="submission" date="2017-12" db="EMBL/GenBank/DDBJ databases">
        <title>Phylogenetic diversity of female urinary microbiome.</title>
        <authorList>
            <person name="Thomas-White K."/>
            <person name="Wolfe A.J."/>
        </authorList>
    </citation>
    <scope>NUCLEOTIDE SEQUENCE [LARGE SCALE GENOMIC DNA]</scope>
    <source>
        <strain evidence="8 9">UMB0402</strain>
    </source>
</reference>